<dbReference type="EMBL" id="OBEA01000001">
    <property type="protein sequence ID" value="SNY40083.1"/>
    <property type="molecule type" value="Genomic_DNA"/>
</dbReference>
<dbReference type="EMBL" id="PGTD01000017">
    <property type="protein sequence ID" value="PJE27386.1"/>
    <property type="molecule type" value="Genomic_DNA"/>
</dbReference>
<accession>A0A285HWR3</accession>
<gene>
    <name evidence="3" type="ORF">CVM39_12385</name>
    <name evidence="4" type="ORF">SAMN06297129_0684</name>
</gene>
<sequence>MNYDFDMHSILPLAAQRKARLAGRGGDLSGQQIALFRDPRVVEALRRADPEVQELFLESGFGLTSWLSNVPEGSFRSSESRARNRVITRFAANLRRSSGNLRNSDWGGFELSAFTDSYLSAQPIAAQALDRDKPEPVPQPRRSPRPEPRARRRRFGGVDGLHKLSAIGLIAVAYLLLLTVWYSAGNDRDRQAAELGHMVQMF</sequence>
<keyword evidence="2" id="KW-1133">Transmembrane helix</keyword>
<keyword evidence="6" id="KW-1185">Reference proteome</keyword>
<feature type="region of interest" description="Disordered" evidence="1">
    <location>
        <begin position="128"/>
        <end position="154"/>
    </location>
</feature>
<evidence type="ECO:0000313" key="6">
    <source>
        <dbReference type="Proteomes" id="UP000231702"/>
    </source>
</evidence>
<keyword evidence="2" id="KW-0812">Transmembrane</keyword>
<dbReference type="AlphaFoldDB" id="A0A285HWR3"/>
<reference evidence="4 5" key="1">
    <citation type="submission" date="2017-09" db="EMBL/GenBank/DDBJ databases">
        <authorList>
            <person name="Ehlers B."/>
            <person name="Leendertz F.H."/>
        </authorList>
    </citation>
    <scope>NUCLEOTIDE SEQUENCE [LARGE SCALE GENOMIC DNA]</scope>
    <source>
        <strain evidence="4 5">CGMCC 1.12662</strain>
    </source>
</reference>
<evidence type="ECO:0000256" key="1">
    <source>
        <dbReference type="SAM" id="MobiDB-lite"/>
    </source>
</evidence>
<name>A0A285HWR3_9RHOB</name>
<reference evidence="3 6" key="2">
    <citation type="journal article" date="2018" name="Int. J. Syst. Evol. Microbiol.">
        <title>Pseudooceanicola lipolyticus sp. nov., a marine alphaproteobacterium, reclassification of Oceanicola flagellatus as Pseudooceanicola flagellatus comb. nov. and emended description of the genus Pseudooceanicola.</title>
        <authorList>
            <person name="Huang M.-M."/>
            <person name="Guo L.-L."/>
            <person name="Wu Y.-H."/>
            <person name="Lai Q.-L."/>
            <person name="Shao Z.-Z."/>
            <person name="Wang C.-S."/>
            <person name="Wu M."/>
            <person name="Xu X.-W."/>
        </authorList>
    </citation>
    <scope>NUCLEOTIDE SEQUENCE [LARGE SCALE GENOMIC DNA]</scope>
    <source>
        <strain evidence="3 6">Ar-45</strain>
    </source>
</reference>
<proteinExistence type="predicted"/>
<evidence type="ECO:0000313" key="3">
    <source>
        <dbReference type="EMBL" id="PJE27386.1"/>
    </source>
</evidence>
<dbReference type="Proteomes" id="UP000231702">
    <property type="component" value="Unassembled WGS sequence"/>
</dbReference>
<evidence type="ECO:0000313" key="5">
    <source>
        <dbReference type="Proteomes" id="UP000231655"/>
    </source>
</evidence>
<dbReference type="Proteomes" id="UP000231655">
    <property type="component" value="Unassembled WGS sequence"/>
</dbReference>
<protein>
    <submittedName>
        <fullName evidence="4">Uncharacterized protein</fullName>
    </submittedName>
</protein>
<evidence type="ECO:0000313" key="4">
    <source>
        <dbReference type="EMBL" id="SNY40083.1"/>
    </source>
</evidence>
<keyword evidence="2" id="KW-0472">Membrane</keyword>
<feature type="transmembrane region" description="Helical" evidence="2">
    <location>
        <begin position="161"/>
        <end position="182"/>
    </location>
</feature>
<organism evidence="4 5">
    <name type="scientific">Pseudooceanicola antarcticus</name>
    <dbReference type="NCBI Taxonomy" id="1247613"/>
    <lineage>
        <taxon>Bacteria</taxon>
        <taxon>Pseudomonadati</taxon>
        <taxon>Pseudomonadota</taxon>
        <taxon>Alphaproteobacteria</taxon>
        <taxon>Rhodobacterales</taxon>
        <taxon>Paracoccaceae</taxon>
        <taxon>Pseudooceanicola</taxon>
    </lineage>
</organism>
<evidence type="ECO:0000256" key="2">
    <source>
        <dbReference type="SAM" id="Phobius"/>
    </source>
</evidence>